<evidence type="ECO:0000259" key="9">
    <source>
        <dbReference type="Pfam" id="PF07992"/>
    </source>
</evidence>
<evidence type="ECO:0000256" key="4">
    <source>
        <dbReference type="ARBA" id="ARBA00023002"/>
    </source>
</evidence>
<dbReference type="InterPro" id="IPR023753">
    <property type="entry name" value="FAD/NAD-binding_dom"/>
</dbReference>
<accession>A0AAU8AC89</accession>
<comment type="similarity">
    <text evidence="1 7">Belongs to the class-II pyridine nucleotide-disulfide oxidoreductase family.</text>
</comment>
<dbReference type="PRINTS" id="PR00368">
    <property type="entry name" value="FADPNR"/>
</dbReference>
<dbReference type="GO" id="GO:0005737">
    <property type="term" value="C:cytoplasm"/>
    <property type="evidence" value="ECO:0007669"/>
    <property type="project" value="InterPro"/>
</dbReference>
<evidence type="ECO:0000256" key="2">
    <source>
        <dbReference type="ARBA" id="ARBA00022630"/>
    </source>
</evidence>
<keyword evidence="2 7" id="KW-0285">Flavoprotein</keyword>
<dbReference type="InterPro" id="IPR050097">
    <property type="entry name" value="Ferredoxin-NADP_redctase_2"/>
</dbReference>
<keyword evidence="4 7" id="KW-0560">Oxidoreductase</keyword>
<evidence type="ECO:0000256" key="3">
    <source>
        <dbReference type="ARBA" id="ARBA00022827"/>
    </source>
</evidence>
<dbReference type="PRINTS" id="PR00469">
    <property type="entry name" value="PNDRDTASEII"/>
</dbReference>
<dbReference type="RefSeq" id="WP_353424065.1">
    <property type="nucleotide sequence ID" value="NZ_CP117826.1"/>
</dbReference>
<dbReference type="EC" id="1.8.1.9" evidence="7"/>
<keyword evidence="6 7" id="KW-0676">Redox-active center</keyword>
<dbReference type="PROSITE" id="PS00573">
    <property type="entry name" value="PYRIDINE_REDOX_2"/>
    <property type="match status" value="1"/>
</dbReference>
<dbReference type="AlphaFoldDB" id="A0AAU8AC89"/>
<protein>
    <recommendedName>
        <fullName evidence="7">Thioredoxin reductase</fullName>
        <ecNumber evidence="7">1.8.1.9</ecNumber>
    </recommendedName>
</protein>
<dbReference type="GO" id="GO:0019430">
    <property type="term" value="P:removal of superoxide radicals"/>
    <property type="evidence" value="ECO:0007669"/>
    <property type="project" value="UniProtKB-UniRule"/>
</dbReference>
<keyword evidence="5" id="KW-1015">Disulfide bond</keyword>
<dbReference type="Pfam" id="PF07992">
    <property type="entry name" value="Pyr_redox_2"/>
    <property type="match status" value="1"/>
</dbReference>
<gene>
    <name evidence="10" type="primary">trxB</name>
    <name evidence="10" type="ORF">PUP29_06895</name>
</gene>
<dbReference type="GO" id="GO:0004791">
    <property type="term" value="F:thioredoxin-disulfide reductase (NADPH) activity"/>
    <property type="evidence" value="ECO:0007669"/>
    <property type="project" value="UniProtKB-UniRule"/>
</dbReference>
<dbReference type="NCBIfam" id="TIGR01292">
    <property type="entry name" value="TRX_reduct"/>
    <property type="match status" value="1"/>
</dbReference>
<evidence type="ECO:0000256" key="6">
    <source>
        <dbReference type="ARBA" id="ARBA00023284"/>
    </source>
</evidence>
<evidence type="ECO:0000256" key="7">
    <source>
        <dbReference type="RuleBase" id="RU003880"/>
    </source>
</evidence>
<comment type="catalytic activity">
    <reaction evidence="7">
        <text>[thioredoxin]-dithiol + NADP(+) = [thioredoxin]-disulfide + NADPH + H(+)</text>
        <dbReference type="Rhea" id="RHEA:20345"/>
        <dbReference type="Rhea" id="RHEA-COMP:10698"/>
        <dbReference type="Rhea" id="RHEA-COMP:10700"/>
        <dbReference type="ChEBI" id="CHEBI:15378"/>
        <dbReference type="ChEBI" id="CHEBI:29950"/>
        <dbReference type="ChEBI" id="CHEBI:50058"/>
        <dbReference type="ChEBI" id="CHEBI:57783"/>
        <dbReference type="ChEBI" id="CHEBI:58349"/>
        <dbReference type="EC" id="1.8.1.9"/>
    </reaction>
</comment>
<sequence>MYDVIIAGAGPAGLTAAIYACRGGLRTLVLERAFAGGQMAISHIIDNYPGFENEVTGAALAHSMKLQAQNLGAEIVTEEIVAFELTGQVKKITTAKNAYEAKSVILAMGASPKKLGVKGEEELAGAGVSYCATCDGAFFRGRDVAVVGGGNTAVEDALYLAKFCSKVYLVHRRDQFRALKGLVDAAAALPNIEFVLSHTPEAISGENAVQSLTVKDVKTGKTKELGVAGIFIAVGQTPKTELVRGQVELDEAGFIRADETCRTNLAGVSCAGDIRTKRLRQIVTAVADGAVAADNSLGLGCAVQAGKEK</sequence>
<comment type="subunit">
    <text evidence="7">Homodimer.</text>
</comment>
<proteinExistence type="inferred from homology"/>
<evidence type="ECO:0000256" key="1">
    <source>
        <dbReference type="ARBA" id="ARBA00009333"/>
    </source>
</evidence>
<keyword evidence="3 7" id="KW-0274">FAD</keyword>
<dbReference type="PANTHER" id="PTHR48105">
    <property type="entry name" value="THIOREDOXIN REDUCTASE 1-RELATED-RELATED"/>
    <property type="match status" value="1"/>
</dbReference>
<organism evidence="10">
    <name type="scientific">Christensenella massiliensis</name>
    <dbReference type="NCBI Taxonomy" id="1805714"/>
    <lineage>
        <taxon>Bacteria</taxon>
        <taxon>Bacillati</taxon>
        <taxon>Bacillota</taxon>
        <taxon>Clostridia</taxon>
        <taxon>Christensenellales</taxon>
        <taxon>Christensenellaceae</taxon>
        <taxon>Christensenella</taxon>
    </lineage>
</organism>
<dbReference type="InterPro" id="IPR005982">
    <property type="entry name" value="Thioredox_Rdtase"/>
</dbReference>
<dbReference type="SUPFAM" id="SSF51905">
    <property type="entry name" value="FAD/NAD(P)-binding domain"/>
    <property type="match status" value="1"/>
</dbReference>
<dbReference type="EMBL" id="CP117826">
    <property type="protein sequence ID" value="XCC63557.1"/>
    <property type="molecule type" value="Genomic_DNA"/>
</dbReference>
<dbReference type="InterPro" id="IPR036188">
    <property type="entry name" value="FAD/NAD-bd_sf"/>
</dbReference>
<feature type="domain" description="FAD/NAD(P)-binding" evidence="9">
    <location>
        <begin position="2"/>
        <end position="289"/>
    </location>
</feature>
<comment type="cofactor">
    <cofactor evidence="8">
        <name>FAD</name>
        <dbReference type="ChEBI" id="CHEBI:57692"/>
    </cofactor>
    <text evidence="8">Binds 1 FAD per subunit.</text>
</comment>
<evidence type="ECO:0000313" key="10">
    <source>
        <dbReference type="EMBL" id="XCC63557.1"/>
    </source>
</evidence>
<evidence type="ECO:0000256" key="8">
    <source>
        <dbReference type="RuleBase" id="RU003881"/>
    </source>
</evidence>
<reference evidence="10" key="1">
    <citation type="submission" date="2023-02" db="EMBL/GenBank/DDBJ databases">
        <title>Gut commensal Christensenella minuta modulates host metabolism via a new class of secondary bile acids.</title>
        <authorList>
            <person name="Liu C."/>
        </authorList>
    </citation>
    <scope>NUCLEOTIDE SEQUENCE</scope>
    <source>
        <strain evidence="10">CA70</strain>
    </source>
</reference>
<name>A0AAU8AC89_9FIRM</name>
<dbReference type="Gene3D" id="3.50.50.60">
    <property type="entry name" value="FAD/NAD(P)-binding domain"/>
    <property type="match status" value="2"/>
</dbReference>
<keyword evidence="8" id="KW-0521">NADP</keyword>
<dbReference type="InterPro" id="IPR008255">
    <property type="entry name" value="Pyr_nucl-diS_OxRdtase_2_AS"/>
</dbReference>
<evidence type="ECO:0000256" key="5">
    <source>
        <dbReference type="ARBA" id="ARBA00023157"/>
    </source>
</evidence>